<dbReference type="EMBL" id="JNHI01000026">
    <property type="protein sequence ID" value="KDS28170.1"/>
    <property type="molecule type" value="Genomic_DNA"/>
</dbReference>
<proteinExistence type="predicted"/>
<reference evidence="1 2" key="1">
    <citation type="submission" date="2014-04" db="EMBL/GenBank/DDBJ databases">
        <authorList>
            <person name="Sears C."/>
            <person name="Carroll K."/>
            <person name="Sack B.R."/>
            <person name="Qadri F."/>
            <person name="Myers L.L."/>
            <person name="Chung G.-T."/>
            <person name="Escheverria P."/>
            <person name="Fraser C.M."/>
            <person name="Sadzewicz L."/>
            <person name="Shefchek K.A."/>
            <person name="Tallon L."/>
            <person name="Das S.P."/>
            <person name="Daugherty S."/>
            <person name="Mongodin E.F."/>
        </authorList>
    </citation>
    <scope>NUCLEOTIDE SEQUENCE [LARGE SCALE GENOMIC DNA]</scope>
    <source>
        <strain evidence="2">3775 SL(B) 10 (iv)</strain>
    </source>
</reference>
<accession>A0A078QYJ8</accession>
<dbReference type="Proteomes" id="UP000028134">
    <property type="component" value="Unassembled WGS sequence"/>
</dbReference>
<evidence type="ECO:0000313" key="2">
    <source>
        <dbReference type="Proteomes" id="UP000028134"/>
    </source>
</evidence>
<dbReference type="AlphaFoldDB" id="A0A078QYJ8"/>
<name>A0A078QYJ8_PHOVU</name>
<gene>
    <name evidence="1" type="ORF">M097_3267</name>
</gene>
<sequence>MVSSSPAIISCFYEIYYFYLQRFIYKPVGYIPQRQNESEYKKRKM</sequence>
<evidence type="ECO:0000313" key="1">
    <source>
        <dbReference type="EMBL" id="KDS28170.1"/>
    </source>
</evidence>
<organism evidence="1 2">
    <name type="scientific">Phocaeicola vulgatus str. 3775 SL</name>
    <name type="common">B</name>
    <name type="synonym">iv</name>
    <dbReference type="NCBI Taxonomy" id="1339350"/>
    <lineage>
        <taxon>Bacteria</taxon>
        <taxon>Pseudomonadati</taxon>
        <taxon>Bacteroidota</taxon>
        <taxon>Bacteroidia</taxon>
        <taxon>Bacteroidales</taxon>
        <taxon>Bacteroidaceae</taxon>
        <taxon>Phocaeicola</taxon>
    </lineage>
</organism>
<comment type="caution">
    <text evidence="1">The sequence shown here is derived from an EMBL/GenBank/DDBJ whole genome shotgun (WGS) entry which is preliminary data.</text>
</comment>
<protein>
    <submittedName>
        <fullName evidence="1">Putative hydrogenase domain protein</fullName>
    </submittedName>
</protein>